<organism evidence="2 3">
    <name type="scientific">Litomosoides sigmodontis</name>
    <name type="common">Filarial nematode worm</name>
    <dbReference type="NCBI Taxonomy" id="42156"/>
    <lineage>
        <taxon>Eukaryota</taxon>
        <taxon>Metazoa</taxon>
        <taxon>Ecdysozoa</taxon>
        <taxon>Nematoda</taxon>
        <taxon>Chromadorea</taxon>
        <taxon>Rhabditida</taxon>
        <taxon>Spirurina</taxon>
        <taxon>Spiruromorpha</taxon>
        <taxon>Filarioidea</taxon>
        <taxon>Onchocercidae</taxon>
        <taxon>Litomosoides</taxon>
    </lineage>
</organism>
<gene>
    <name evidence="2" type="ORF">NLS_LOCUS1379</name>
</gene>
<protein>
    <submittedName>
        <fullName evidence="2">Uncharacterized protein</fullName>
    </submittedName>
</protein>
<dbReference type="Proteomes" id="UP000277928">
    <property type="component" value="Unassembled WGS sequence"/>
</dbReference>
<proteinExistence type="predicted"/>
<reference evidence="2 3" key="1">
    <citation type="submission" date="2018-08" db="EMBL/GenBank/DDBJ databases">
        <authorList>
            <person name="Laetsch R D."/>
            <person name="Stevens L."/>
            <person name="Kumar S."/>
            <person name="Blaxter L. M."/>
        </authorList>
    </citation>
    <scope>NUCLEOTIDE SEQUENCE [LARGE SCALE GENOMIC DNA]</scope>
</reference>
<feature type="region of interest" description="Disordered" evidence="1">
    <location>
        <begin position="1"/>
        <end position="30"/>
    </location>
</feature>
<evidence type="ECO:0000256" key="1">
    <source>
        <dbReference type="SAM" id="MobiDB-lite"/>
    </source>
</evidence>
<sequence length="79" mass="8792">MGEIRWRTWNGQFPPISRTKSERDHSPTASVSISVDQAVPDVPDVHDESLLIMSRRSDHKFSSTQTSLISPGSLLTNSI</sequence>
<evidence type="ECO:0000313" key="2">
    <source>
        <dbReference type="EMBL" id="VDK71254.1"/>
    </source>
</evidence>
<accession>A0A3P6TZE6</accession>
<keyword evidence="3" id="KW-1185">Reference proteome</keyword>
<dbReference type="AlphaFoldDB" id="A0A3P6TZE6"/>
<evidence type="ECO:0000313" key="3">
    <source>
        <dbReference type="Proteomes" id="UP000277928"/>
    </source>
</evidence>
<name>A0A3P6TZE6_LITSI</name>
<dbReference type="EMBL" id="UYRX01000047">
    <property type="protein sequence ID" value="VDK71254.1"/>
    <property type="molecule type" value="Genomic_DNA"/>
</dbReference>